<dbReference type="Gene3D" id="3.30.70.890">
    <property type="entry name" value="GHMP kinase, C-terminal domain"/>
    <property type="match status" value="1"/>
</dbReference>
<dbReference type="InterPro" id="IPR013750">
    <property type="entry name" value="GHMP_kinase_C_dom"/>
</dbReference>
<keyword evidence="6" id="KW-0067">ATP-binding</keyword>
<evidence type="ECO:0000256" key="2">
    <source>
        <dbReference type="ARBA" id="ARBA00022516"/>
    </source>
</evidence>
<comment type="pathway">
    <text evidence="9">Isoprenoid biosynthesis; isopentenyl diphosphate biosynthesis via mevalonate pathway; isopentenyl diphosphate from (R)-mevalonate: step 1/3.</text>
</comment>
<dbReference type="InterPro" id="IPR006204">
    <property type="entry name" value="GHMP_kinase_N_dom"/>
</dbReference>
<evidence type="ECO:0000256" key="8">
    <source>
        <dbReference type="ARBA" id="ARBA00023098"/>
    </source>
</evidence>
<evidence type="ECO:0000259" key="12">
    <source>
        <dbReference type="Pfam" id="PF08544"/>
    </source>
</evidence>
<dbReference type="PANTHER" id="PTHR43290">
    <property type="entry name" value="MEVALONATE KINASE"/>
    <property type="match status" value="1"/>
</dbReference>
<dbReference type="Pfam" id="PF00288">
    <property type="entry name" value="GHMP_kinases_N"/>
    <property type="match status" value="1"/>
</dbReference>
<evidence type="ECO:0000256" key="9">
    <source>
        <dbReference type="ARBA" id="ARBA00029438"/>
    </source>
</evidence>
<dbReference type="SUPFAM" id="SSF55060">
    <property type="entry name" value="GHMP Kinase, C-terminal domain"/>
    <property type="match status" value="1"/>
</dbReference>
<dbReference type="GO" id="GO:0004496">
    <property type="term" value="F:mevalonate kinase activity"/>
    <property type="evidence" value="ECO:0007669"/>
    <property type="project" value="UniProtKB-EC"/>
</dbReference>
<feature type="domain" description="GHMP kinase N-terminal" evidence="11">
    <location>
        <begin position="74"/>
        <end position="152"/>
    </location>
</feature>
<evidence type="ECO:0000256" key="7">
    <source>
        <dbReference type="ARBA" id="ARBA00022842"/>
    </source>
</evidence>
<dbReference type="InterPro" id="IPR014721">
    <property type="entry name" value="Ribsml_uS5_D2-typ_fold_subgr"/>
</dbReference>
<keyword evidence="7" id="KW-0460">Magnesium</keyword>
<dbReference type="EC" id="2.7.1.36" evidence="13"/>
<organism evidence="13 14">
    <name type="scientific">Pendulispora rubella</name>
    <dbReference type="NCBI Taxonomy" id="2741070"/>
    <lineage>
        <taxon>Bacteria</taxon>
        <taxon>Pseudomonadati</taxon>
        <taxon>Myxococcota</taxon>
        <taxon>Myxococcia</taxon>
        <taxon>Myxococcales</taxon>
        <taxon>Sorangiineae</taxon>
        <taxon>Pendulisporaceae</taxon>
        <taxon>Pendulispora</taxon>
    </lineage>
</organism>
<evidence type="ECO:0000256" key="10">
    <source>
        <dbReference type="SAM" id="MobiDB-lite"/>
    </source>
</evidence>
<keyword evidence="2" id="KW-0444">Lipid biosynthesis</keyword>
<feature type="domain" description="GHMP kinase C-terminal" evidence="12">
    <location>
        <begin position="219"/>
        <end position="296"/>
    </location>
</feature>
<dbReference type="InterPro" id="IPR006205">
    <property type="entry name" value="Mev_gal_kin"/>
</dbReference>
<dbReference type="SUPFAM" id="SSF54211">
    <property type="entry name" value="Ribosomal protein S5 domain 2-like"/>
    <property type="match status" value="1"/>
</dbReference>
<dbReference type="InterPro" id="IPR036554">
    <property type="entry name" value="GHMP_kinase_C_sf"/>
</dbReference>
<dbReference type="NCBIfam" id="TIGR00549">
    <property type="entry name" value="mevalon_kin"/>
    <property type="match status" value="1"/>
</dbReference>
<keyword evidence="8" id="KW-0443">Lipid metabolism</keyword>
<keyword evidence="3 13" id="KW-0808">Transferase</keyword>
<dbReference type="PANTHER" id="PTHR43290:SF2">
    <property type="entry name" value="MEVALONATE KINASE"/>
    <property type="match status" value="1"/>
</dbReference>
<feature type="compositionally biased region" description="Basic and acidic residues" evidence="10">
    <location>
        <begin position="310"/>
        <end position="332"/>
    </location>
</feature>
<dbReference type="Gene3D" id="3.30.230.10">
    <property type="match status" value="1"/>
</dbReference>
<evidence type="ECO:0000313" key="14">
    <source>
        <dbReference type="Proteomes" id="UP001374803"/>
    </source>
</evidence>
<keyword evidence="5 13" id="KW-0418">Kinase</keyword>
<dbReference type="PRINTS" id="PR00959">
    <property type="entry name" value="MEVGALKINASE"/>
</dbReference>
<reference evidence="13" key="1">
    <citation type="submission" date="2021-12" db="EMBL/GenBank/DDBJ databases">
        <title>Discovery of the Pendulisporaceae a myxobacterial family with distinct sporulation behavior and unique specialized metabolism.</title>
        <authorList>
            <person name="Garcia R."/>
            <person name="Popoff A."/>
            <person name="Bader C.D."/>
            <person name="Loehr J."/>
            <person name="Walesch S."/>
            <person name="Walt C."/>
            <person name="Boldt J."/>
            <person name="Bunk B."/>
            <person name="Haeckl F.J.F.P.J."/>
            <person name="Gunesch A.P."/>
            <person name="Birkelbach J."/>
            <person name="Nuebel U."/>
            <person name="Pietschmann T."/>
            <person name="Bach T."/>
            <person name="Mueller R."/>
        </authorList>
    </citation>
    <scope>NUCLEOTIDE SEQUENCE</scope>
    <source>
        <strain evidence="13">MSr11367</strain>
    </source>
</reference>
<gene>
    <name evidence="13" type="primary">mvk</name>
    <name evidence="13" type="ORF">LVJ94_20915</name>
</gene>
<evidence type="ECO:0000313" key="13">
    <source>
        <dbReference type="EMBL" id="WXB09678.1"/>
    </source>
</evidence>
<dbReference type="Proteomes" id="UP001374803">
    <property type="component" value="Chromosome"/>
</dbReference>
<feature type="region of interest" description="Disordered" evidence="10">
    <location>
        <begin position="303"/>
        <end position="332"/>
    </location>
</feature>
<dbReference type="EMBL" id="CP089983">
    <property type="protein sequence ID" value="WXB09678.1"/>
    <property type="molecule type" value="Genomic_DNA"/>
</dbReference>
<keyword evidence="1" id="KW-0963">Cytoplasm</keyword>
<evidence type="ECO:0000256" key="4">
    <source>
        <dbReference type="ARBA" id="ARBA00022741"/>
    </source>
</evidence>
<evidence type="ECO:0000259" key="11">
    <source>
        <dbReference type="Pfam" id="PF00288"/>
    </source>
</evidence>
<accession>A0ABZ2LFF3</accession>
<sequence>MTMTQSRPWSHASGKVILLGEHAVVYGVPALAVGISRGALARATPRDEGPSILRLDGLPVELRADDEERDLSRSFRAVLEASGVQGSFLVEARTDLPPGAGLGCSAALGVALARALDPGATAALTAERAMAWERVFHGNPSGVDTAVSAEGGCIYFERGRGFERVESATPLLLCVGHTGTISSTKSMVEAVARLRERRPEMVAKSFDAIRSLVRNARLAIEAGDVRALGQLMDLNQMLLSGLFLSTQEIERMCGLARDVGALGAKLTGAGGGGCVASLVENRDVAERVLHAWKEAGFEGFLAETTSGSRPADRAETPARGSVRDLGELERSP</sequence>
<dbReference type="InterPro" id="IPR020568">
    <property type="entry name" value="Ribosomal_Su5_D2-typ_SF"/>
</dbReference>
<evidence type="ECO:0000256" key="1">
    <source>
        <dbReference type="ARBA" id="ARBA00022490"/>
    </source>
</evidence>
<evidence type="ECO:0000256" key="3">
    <source>
        <dbReference type="ARBA" id="ARBA00022679"/>
    </source>
</evidence>
<evidence type="ECO:0000256" key="5">
    <source>
        <dbReference type="ARBA" id="ARBA00022777"/>
    </source>
</evidence>
<keyword evidence="14" id="KW-1185">Reference proteome</keyword>
<name>A0ABZ2LFF3_9BACT</name>
<protein>
    <submittedName>
        <fullName evidence="13">Mevalonate kinase</fullName>
        <ecNumber evidence="13">2.7.1.36</ecNumber>
    </submittedName>
</protein>
<proteinExistence type="predicted"/>
<dbReference type="Pfam" id="PF08544">
    <property type="entry name" value="GHMP_kinases_C"/>
    <property type="match status" value="1"/>
</dbReference>
<keyword evidence="4" id="KW-0547">Nucleotide-binding</keyword>
<evidence type="ECO:0000256" key="6">
    <source>
        <dbReference type="ARBA" id="ARBA00022840"/>
    </source>
</evidence>
<dbReference type="RefSeq" id="WP_394839351.1">
    <property type="nucleotide sequence ID" value="NZ_CP089929.1"/>
</dbReference>